<feature type="region of interest" description="Disordered" evidence="1">
    <location>
        <begin position="479"/>
        <end position="553"/>
    </location>
</feature>
<feature type="compositionally biased region" description="Polar residues" evidence="1">
    <location>
        <begin position="521"/>
        <end position="538"/>
    </location>
</feature>
<accession>A0A0L6UTL5</accession>
<dbReference type="EMBL" id="LAVV01009104">
    <property type="protein sequence ID" value="KNZ51220.1"/>
    <property type="molecule type" value="Genomic_DNA"/>
</dbReference>
<reference evidence="2 3" key="1">
    <citation type="submission" date="2015-08" db="EMBL/GenBank/DDBJ databases">
        <title>Next Generation Sequencing and Analysis of the Genome of Puccinia sorghi L Schw, the Causal Agent of Maize Common Rust.</title>
        <authorList>
            <person name="Rochi L."/>
            <person name="Burguener G."/>
            <person name="Darino M."/>
            <person name="Turjanski A."/>
            <person name="Kreff E."/>
            <person name="Dieguez M.J."/>
            <person name="Sacco F."/>
        </authorList>
    </citation>
    <scope>NUCLEOTIDE SEQUENCE [LARGE SCALE GENOMIC DNA]</scope>
    <source>
        <strain evidence="2 3">RO10H11247</strain>
    </source>
</reference>
<evidence type="ECO:0000313" key="2">
    <source>
        <dbReference type="EMBL" id="KNZ51220.1"/>
    </source>
</evidence>
<sequence>MYRPVFMLFDVNVVNNSCNVPGKTYRMALDTKCQELSPGESQRRLMFQCLSLSLSRVPHFRWGVFPSTLRWKRLRFFFVKQTCRIPGIGARHTGSGLRTSYTRPTTGSQPYFIVTGGTEIYVYTMGLMEMRQDRVSAQGLCAASERMSRNEPRRYASPDEALLNCANYIHSGPRIALGGHSYGRFGENGDSATDEDSGFPQFFRIGYLRHKPVGSKSLSIPVWIFLELCRALASPEQRVLLPLFGSCCKYFSITFSRRIKKKIHNIQYHFRTTISFASCFMGASNLPALGSLRALTLAPTRPAERLTSISSTWRSPPSDDPLAHKPPPFPAQKPCRRLVEHIFTSPPFFSFFSLLTRYVLAARPRRKMKMNGPAIRWLVVLTVHLCHVLPLRGAPLFGCCGGSYGRMKNAVEAPMKAAPESMHSGGSSAEMSGEWHCRDAGDRSRRAFKGTDSRAPGSCLQGLSTPLGRSGMALRSLKILPSADQLPQTKRSGRRRPPLPPMSWNGPPVLRPGQRYPKTRATLSTAKIPTTPILSPANTSPPPKDSTTTNPRLPSLLHEPPQLHWLPFRQYLLLPLHTKKATLVLSICFAYQTHEEVSNYSSISFLRSKKLCPWIRNLLEECQPVLWPQIFPSSHRKSFRTSGNGFVGGTQYKKNIVEEVERVIFTEKDGRCGAYIGKGVTVGLSSCCR</sequence>
<evidence type="ECO:0000256" key="1">
    <source>
        <dbReference type="SAM" id="MobiDB-lite"/>
    </source>
</evidence>
<dbReference type="VEuPathDB" id="FungiDB:VP01_4041g1"/>
<evidence type="ECO:0000313" key="3">
    <source>
        <dbReference type="Proteomes" id="UP000037035"/>
    </source>
</evidence>
<dbReference type="Proteomes" id="UP000037035">
    <property type="component" value="Unassembled WGS sequence"/>
</dbReference>
<keyword evidence="3" id="KW-1185">Reference proteome</keyword>
<proteinExistence type="predicted"/>
<dbReference type="AlphaFoldDB" id="A0A0L6UTL5"/>
<comment type="caution">
    <text evidence="2">The sequence shown here is derived from an EMBL/GenBank/DDBJ whole genome shotgun (WGS) entry which is preliminary data.</text>
</comment>
<organism evidence="2 3">
    <name type="scientific">Puccinia sorghi</name>
    <dbReference type="NCBI Taxonomy" id="27349"/>
    <lineage>
        <taxon>Eukaryota</taxon>
        <taxon>Fungi</taxon>
        <taxon>Dikarya</taxon>
        <taxon>Basidiomycota</taxon>
        <taxon>Pucciniomycotina</taxon>
        <taxon>Pucciniomycetes</taxon>
        <taxon>Pucciniales</taxon>
        <taxon>Pucciniaceae</taxon>
        <taxon>Puccinia</taxon>
    </lineage>
</organism>
<name>A0A0L6UTL5_9BASI</name>
<gene>
    <name evidence="2" type="ORF">VP01_4041g1</name>
</gene>
<protein>
    <submittedName>
        <fullName evidence="2">Uncharacterized protein</fullName>
    </submittedName>
</protein>